<name>A0A914HV73_GLORO</name>
<feature type="compositionally biased region" description="Polar residues" evidence="1">
    <location>
        <begin position="63"/>
        <end position="81"/>
    </location>
</feature>
<proteinExistence type="predicted"/>
<feature type="region of interest" description="Disordered" evidence="1">
    <location>
        <begin position="55"/>
        <end position="140"/>
    </location>
</feature>
<protein>
    <submittedName>
        <fullName evidence="3">Uncharacterized protein</fullName>
    </submittedName>
</protein>
<dbReference type="Proteomes" id="UP000887572">
    <property type="component" value="Unplaced"/>
</dbReference>
<reference evidence="3" key="1">
    <citation type="submission" date="2022-11" db="UniProtKB">
        <authorList>
            <consortium name="WormBaseParasite"/>
        </authorList>
    </citation>
    <scope>IDENTIFICATION</scope>
</reference>
<keyword evidence="2" id="KW-1185">Reference proteome</keyword>
<dbReference type="WBParaSite" id="Gr19_v10_g4978.t1">
    <property type="protein sequence ID" value="Gr19_v10_g4978.t1"/>
    <property type="gene ID" value="Gr19_v10_g4978"/>
</dbReference>
<organism evidence="2 3">
    <name type="scientific">Globodera rostochiensis</name>
    <name type="common">Golden nematode worm</name>
    <name type="synonym">Heterodera rostochiensis</name>
    <dbReference type="NCBI Taxonomy" id="31243"/>
    <lineage>
        <taxon>Eukaryota</taxon>
        <taxon>Metazoa</taxon>
        <taxon>Ecdysozoa</taxon>
        <taxon>Nematoda</taxon>
        <taxon>Chromadorea</taxon>
        <taxon>Rhabditida</taxon>
        <taxon>Tylenchina</taxon>
        <taxon>Tylenchomorpha</taxon>
        <taxon>Tylenchoidea</taxon>
        <taxon>Heteroderidae</taxon>
        <taxon>Heteroderinae</taxon>
        <taxon>Globodera</taxon>
    </lineage>
</organism>
<accession>A0A914HV73</accession>
<dbReference type="AlphaFoldDB" id="A0A914HV73"/>
<evidence type="ECO:0000313" key="2">
    <source>
        <dbReference type="Proteomes" id="UP000887572"/>
    </source>
</evidence>
<sequence length="140" mass="15001">MRSASGMETEGIENVKNGQKCAEMKPTDGWGKQLGNGGVSLPTAAAVYKIEEEKFSEGRRLSASFNDRSNSNGHQKQQQSVHFAPEDPQQRTPRAAAFPTESNHSKATAIASGRPNHRPNDSRLFPSTFSGTGLCGAVPS</sequence>
<feature type="region of interest" description="Disordered" evidence="1">
    <location>
        <begin position="1"/>
        <end position="38"/>
    </location>
</feature>
<evidence type="ECO:0000313" key="3">
    <source>
        <dbReference type="WBParaSite" id="Gr19_v10_g4978.t1"/>
    </source>
</evidence>
<evidence type="ECO:0000256" key="1">
    <source>
        <dbReference type="SAM" id="MobiDB-lite"/>
    </source>
</evidence>